<evidence type="ECO:0000313" key="2">
    <source>
        <dbReference type="Proteomes" id="UP000054516"/>
    </source>
</evidence>
<protein>
    <submittedName>
        <fullName evidence="1">Uncharacterized protein</fullName>
    </submittedName>
</protein>
<gene>
    <name evidence="1" type="ORF">SAMD00023353_0500310</name>
</gene>
<dbReference type="EMBL" id="DF977450">
    <property type="protein sequence ID" value="GAW25344.1"/>
    <property type="molecule type" value="Genomic_DNA"/>
</dbReference>
<evidence type="ECO:0000313" key="1">
    <source>
        <dbReference type="EMBL" id="GAW25344.1"/>
    </source>
</evidence>
<sequence length="153" mass="17266">MRLTRFRFPFKSHVWEARPSRELASPLPLAPPTSHISTYHTPTASRLVILDSRSQDMYIIIITITLDLNPPQSWSRVDMGAGPNVNVRRAILTPANPPYDEMIRIMRNHAKILMPNERAIVGGPSCRQGEMIINLEHADAKLRMMRDESGIGG</sequence>
<organism evidence="1">
    <name type="scientific">Rosellinia necatrix</name>
    <name type="common">White root-rot fungus</name>
    <dbReference type="NCBI Taxonomy" id="77044"/>
    <lineage>
        <taxon>Eukaryota</taxon>
        <taxon>Fungi</taxon>
        <taxon>Dikarya</taxon>
        <taxon>Ascomycota</taxon>
        <taxon>Pezizomycotina</taxon>
        <taxon>Sordariomycetes</taxon>
        <taxon>Xylariomycetidae</taxon>
        <taxon>Xylariales</taxon>
        <taxon>Xylariaceae</taxon>
        <taxon>Rosellinia</taxon>
    </lineage>
</organism>
<proteinExistence type="predicted"/>
<accession>A0A1S8A5F7</accession>
<reference evidence="1" key="1">
    <citation type="submission" date="2016-03" db="EMBL/GenBank/DDBJ databases">
        <title>Draft genome sequence of Rosellinia necatrix.</title>
        <authorList>
            <person name="Kanematsu S."/>
        </authorList>
    </citation>
    <scope>NUCLEOTIDE SEQUENCE [LARGE SCALE GENOMIC DNA]</scope>
    <source>
        <strain evidence="1">W97</strain>
    </source>
</reference>
<dbReference type="Proteomes" id="UP000054516">
    <property type="component" value="Unassembled WGS sequence"/>
</dbReference>
<keyword evidence="2" id="KW-1185">Reference proteome</keyword>
<name>A0A1S8A5F7_ROSNE</name>
<dbReference type="AlphaFoldDB" id="A0A1S8A5F7"/>